<protein>
    <submittedName>
        <fullName evidence="1">Uncharacterized protein</fullName>
    </submittedName>
</protein>
<sequence length="53" mass="5555">MREETRDAQRAHGRSVAGLLIGEIEGGEPQLSALLLEEAEMGVGFGRNGMAGS</sequence>
<accession>A0ABN0SR73</accession>
<dbReference type="Proteomes" id="UP001498238">
    <property type="component" value="Unassembled WGS sequence"/>
</dbReference>
<name>A0ABN0SR73_9MICO</name>
<comment type="caution">
    <text evidence="1">The sequence shown here is derived from an EMBL/GenBank/DDBJ whole genome shotgun (WGS) entry which is preliminary data.</text>
</comment>
<dbReference type="EMBL" id="BAAAAF010000011">
    <property type="protein sequence ID" value="GAA0036715.1"/>
    <property type="molecule type" value="Genomic_DNA"/>
</dbReference>
<reference evidence="1 2" key="1">
    <citation type="submission" date="2024-01" db="EMBL/GenBank/DDBJ databases">
        <title>Characterization of antibiotic resistant novel bacterial strains and their environmental applications.</title>
        <authorList>
            <person name="Manzoor S."/>
            <person name="Abbas S."/>
            <person name="Arshad M."/>
            <person name="Ahmed I."/>
        </authorList>
    </citation>
    <scope>NUCLEOTIDE SEQUENCE [LARGE SCALE GENOMIC DNA]</scope>
    <source>
        <strain evidence="1 2">NCCP-602</strain>
    </source>
</reference>
<proteinExistence type="predicted"/>
<organism evidence="1 2">
    <name type="scientific">Brevibacterium metallidurans</name>
    <dbReference type="NCBI Taxonomy" id="1482676"/>
    <lineage>
        <taxon>Bacteria</taxon>
        <taxon>Bacillati</taxon>
        <taxon>Actinomycetota</taxon>
        <taxon>Actinomycetes</taxon>
        <taxon>Micrococcales</taxon>
        <taxon>Brevibacteriaceae</taxon>
        <taxon>Brevibacterium</taxon>
    </lineage>
</organism>
<evidence type="ECO:0000313" key="1">
    <source>
        <dbReference type="EMBL" id="GAA0036715.1"/>
    </source>
</evidence>
<gene>
    <name evidence="1" type="ORF">NCCP602_26760</name>
</gene>
<keyword evidence="2" id="KW-1185">Reference proteome</keyword>
<evidence type="ECO:0000313" key="2">
    <source>
        <dbReference type="Proteomes" id="UP001498238"/>
    </source>
</evidence>